<dbReference type="PROSITE" id="PS50002">
    <property type="entry name" value="SH3"/>
    <property type="match status" value="1"/>
</dbReference>
<dbReference type="OMA" id="NESQWVP"/>
<dbReference type="Gene3D" id="2.30.30.40">
    <property type="entry name" value="SH3 Domains"/>
    <property type="match status" value="1"/>
</dbReference>
<dbReference type="EMBL" id="AMQM01007191">
    <property type="status" value="NOT_ANNOTATED_CDS"/>
    <property type="molecule type" value="Genomic_DNA"/>
</dbReference>
<dbReference type="InterPro" id="IPR001478">
    <property type="entry name" value="PDZ"/>
</dbReference>
<proteinExistence type="inferred from homology"/>
<dbReference type="SMART" id="SM00072">
    <property type="entry name" value="GuKc"/>
    <property type="match status" value="1"/>
</dbReference>
<keyword evidence="10" id="KW-1185">Reference proteome</keyword>
<dbReference type="SUPFAM" id="SSF101288">
    <property type="entry name" value="L27 domain"/>
    <property type="match status" value="1"/>
</dbReference>
<dbReference type="GO" id="GO:0005886">
    <property type="term" value="C:plasma membrane"/>
    <property type="evidence" value="ECO:0000318"/>
    <property type="project" value="GO_Central"/>
</dbReference>
<accession>T1FNL6</accession>
<dbReference type="Gene3D" id="1.10.287.650">
    <property type="entry name" value="L27 domain"/>
    <property type="match status" value="1"/>
</dbReference>
<dbReference type="FunFam" id="2.30.30.40:FF:000069">
    <property type="entry name" value="MAGUK p55 subfamily member 6"/>
    <property type="match status" value="1"/>
</dbReference>
<evidence type="ECO:0000313" key="8">
    <source>
        <dbReference type="EMBL" id="ESN94010.1"/>
    </source>
</evidence>
<dbReference type="FunCoup" id="T1FNL6">
    <property type="interactions" value="195"/>
</dbReference>
<dbReference type="Gene3D" id="3.40.50.300">
    <property type="entry name" value="P-loop containing nucleotide triphosphate hydrolases"/>
    <property type="match status" value="1"/>
</dbReference>
<dbReference type="InterPro" id="IPR004172">
    <property type="entry name" value="L27_dom"/>
</dbReference>
<reference evidence="9" key="3">
    <citation type="submission" date="2015-06" db="UniProtKB">
        <authorList>
            <consortium name="EnsemblMetazoa"/>
        </authorList>
    </citation>
    <scope>IDENTIFICATION</scope>
</reference>
<evidence type="ECO:0000259" key="7">
    <source>
        <dbReference type="PROSITE" id="PS51022"/>
    </source>
</evidence>
<evidence type="ECO:0000313" key="10">
    <source>
        <dbReference type="Proteomes" id="UP000015101"/>
    </source>
</evidence>
<dbReference type="KEGG" id="hro:HELRODRAFT_186050"/>
<sequence>MTKMPSDNQMSGADAFELVCDNLNSPNFESSVGANEDDVTFLSDLLNNIVVYGLVQAHEVLEEDPGQPVSCDNIELLRGINDDLAVLALKNQHAKELYTIIRGPYFKSVIETHDDVASKNFEALPDMFPIASTQPQIFPIHTTDAIRMVGIRKNPDESLGITVRSEENGLVVARILAGNMIDKQGLLHVGDVIKEINGQEVNSPEQMNDLLKKSNGNITMKILPTMEDLSLSTLIFLKAHFDYDPHRDNLIPSREAGLSFKDGDILQVINKDDPSWWQAKKVGDDSSGLIPSQQLEEKRKAFVRPEFDYTHNSLLCGIITKKKKKMMYHSKQSTEFDKSELAIYEEVARMPPFQRKTLVLIGAQGVGRRTFKQRLIKADPTRFASVLPHTNSPLEPGEENGESYWHVTTDEMIQDIAANKFLEYGEYEGYFYGIKLDTVRQCVRSGMMCILDISPQALKVIKVAEFMPYVVFLAAPGVEIQRNMYEWARMQRKIDKYKSERDFRSTHEESAKIERQYKHYFDLTIVNDNFDETYNRLRRAIELLSTEAQWVPITWVY</sequence>
<dbReference type="eggNOG" id="KOG0609">
    <property type="taxonomic scope" value="Eukaryota"/>
</dbReference>
<comment type="similarity">
    <text evidence="1">Belongs to the MAGUK family.</text>
</comment>
<dbReference type="InterPro" id="IPR008145">
    <property type="entry name" value="GK/Ca_channel_bsu"/>
</dbReference>
<organism evidence="9 10">
    <name type="scientific">Helobdella robusta</name>
    <name type="common">Californian leech</name>
    <dbReference type="NCBI Taxonomy" id="6412"/>
    <lineage>
        <taxon>Eukaryota</taxon>
        <taxon>Metazoa</taxon>
        <taxon>Spiralia</taxon>
        <taxon>Lophotrochozoa</taxon>
        <taxon>Annelida</taxon>
        <taxon>Clitellata</taxon>
        <taxon>Hirudinea</taxon>
        <taxon>Rhynchobdellida</taxon>
        <taxon>Glossiphoniidae</taxon>
        <taxon>Helobdella</taxon>
    </lineage>
</organism>
<evidence type="ECO:0000256" key="2">
    <source>
        <dbReference type="ARBA" id="ARBA00022443"/>
    </source>
</evidence>
<feature type="domain" description="PDZ" evidence="6">
    <location>
        <begin position="148"/>
        <end position="226"/>
    </location>
</feature>
<dbReference type="CTD" id="20210413"/>
<reference evidence="8 10" key="2">
    <citation type="journal article" date="2013" name="Nature">
        <title>Insights into bilaterian evolution from three spiralian genomes.</title>
        <authorList>
            <person name="Simakov O."/>
            <person name="Marletaz F."/>
            <person name="Cho S.J."/>
            <person name="Edsinger-Gonzales E."/>
            <person name="Havlak P."/>
            <person name="Hellsten U."/>
            <person name="Kuo D.H."/>
            <person name="Larsson T."/>
            <person name="Lv J."/>
            <person name="Arendt D."/>
            <person name="Savage R."/>
            <person name="Osoegawa K."/>
            <person name="de Jong P."/>
            <person name="Grimwood J."/>
            <person name="Chapman J.A."/>
            <person name="Shapiro H."/>
            <person name="Aerts A."/>
            <person name="Otillar R.P."/>
            <person name="Terry A.Y."/>
            <person name="Boore J.L."/>
            <person name="Grigoriev I.V."/>
            <person name="Lindberg D.R."/>
            <person name="Seaver E.C."/>
            <person name="Weisblat D.A."/>
            <person name="Putnam N.H."/>
            <person name="Rokhsar D.S."/>
        </authorList>
    </citation>
    <scope>NUCLEOTIDE SEQUENCE</scope>
</reference>
<dbReference type="InParanoid" id="T1FNL6"/>
<dbReference type="PROSITE" id="PS51022">
    <property type="entry name" value="L27"/>
    <property type="match status" value="1"/>
</dbReference>
<dbReference type="SUPFAM" id="SSF52540">
    <property type="entry name" value="P-loop containing nucleoside triphosphate hydrolases"/>
    <property type="match status" value="1"/>
</dbReference>
<keyword evidence="2 3" id="KW-0728">SH3 domain</keyword>
<dbReference type="InterPro" id="IPR036034">
    <property type="entry name" value="PDZ_sf"/>
</dbReference>
<feature type="domain" description="L27" evidence="7">
    <location>
        <begin position="66"/>
        <end position="124"/>
    </location>
</feature>
<feature type="domain" description="SH3" evidence="4">
    <location>
        <begin position="232"/>
        <end position="300"/>
    </location>
</feature>
<dbReference type="Pfam" id="PF07653">
    <property type="entry name" value="SH3_2"/>
    <property type="match status" value="1"/>
</dbReference>
<dbReference type="OrthoDB" id="65789at2759"/>
<dbReference type="STRING" id="6412.T1FNL6"/>
<gene>
    <name evidence="9" type="primary">20210413</name>
    <name evidence="8" type="ORF">HELRODRAFT_186050</name>
</gene>
<dbReference type="InterPro" id="IPR008144">
    <property type="entry name" value="Guanylate_kin-like_dom"/>
</dbReference>
<evidence type="ECO:0000259" key="6">
    <source>
        <dbReference type="PROSITE" id="PS50106"/>
    </source>
</evidence>
<dbReference type="HOGENOM" id="CLU_001715_5_1_1"/>
<dbReference type="Pfam" id="PF00625">
    <property type="entry name" value="Guanylate_kin"/>
    <property type="match status" value="1"/>
</dbReference>
<evidence type="ECO:0000256" key="1">
    <source>
        <dbReference type="ARBA" id="ARBA00007014"/>
    </source>
</evidence>
<dbReference type="PANTHER" id="PTHR23122">
    <property type="entry name" value="MEMBRANE-ASSOCIATED GUANYLATE KINASE MAGUK"/>
    <property type="match status" value="1"/>
</dbReference>
<dbReference type="InterPro" id="IPR036028">
    <property type="entry name" value="SH3-like_dom_sf"/>
</dbReference>
<feature type="domain" description="Guanylate kinase-like" evidence="5">
    <location>
        <begin position="355"/>
        <end position="542"/>
    </location>
</feature>
<dbReference type="RefSeq" id="XP_009027979.1">
    <property type="nucleotide sequence ID" value="XM_009029731.1"/>
</dbReference>
<dbReference type="Pfam" id="PF00595">
    <property type="entry name" value="PDZ"/>
    <property type="match status" value="1"/>
</dbReference>
<dbReference type="PROSITE" id="PS50052">
    <property type="entry name" value="GUANYLATE_KINASE_2"/>
    <property type="match status" value="1"/>
</dbReference>
<dbReference type="InterPro" id="IPR027417">
    <property type="entry name" value="P-loop_NTPase"/>
</dbReference>
<evidence type="ECO:0000259" key="4">
    <source>
        <dbReference type="PROSITE" id="PS50002"/>
    </source>
</evidence>
<dbReference type="SUPFAM" id="SSF50044">
    <property type="entry name" value="SH3-domain"/>
    <property type="match status" value="1"/>
</dbReference>
<dbReference type="Proteomes" id="UP000015101">
    <property type="component" value="Unassembled WGS sequence"/>
</dbReference>
<protein>
    <recommendedName>
        <fullName evidence="11">MAGUK p55 subfamily member 6</fullName>
    </recommendedName>
</protein>
<dbReference type="EMBL" id="KB097579">
    <property type="protein sequence ID" value="ESN94010.1"/>
    <property type="molecule type" value="Genomic_DNA"/>
</dbReference>
<dbReference type="AlphaFoldDB" id="T1FNL6"/>
<dbReference type="Gene3D" id="2.30.42.10">
    <property type="match status" value="1"/>
</dbReference>
<dbReference type="PROSITE" id="PS50106">
    <property type="entry name" value="PDZ"/>
    <property type="match status" value="1"/>
</dbReference>
<evidence type="ECO:0000256" key="3">
    <source>
        <dbReference type="PROSITE-ProRule" id="PRU00192"/>
    </source>
</evidence>
<dbReference type="SMART" id="SM00228">
    <property type="entry name" value="PDZ"/>
    <property type="match status" value="1"/>
</dbReference>
<name>T1FNL6_HELRO</name>
<dbReference type="EnsemblMetazoa" id="HelroT186050">
    <property type="protein sequence ID" value="HelroP186050"/>
    <property type="gene ID" value="HelroG186050"/>
</dbReference>
<dbReference type="SUPFAM" id="SSF50156">
    <property type="entry name" value="PDZ domain-like"/>
    <property type="match status" value="1"/>
</dbReference>
<dbReference type="InterPro" id="IPR036892">
    <property type="entry name" value="L27_dom_sf"/>
</dbReference>
<evidence type="ECO:0000259" key="5">
    <source>
        <dbReference type="PROSITE" id="PS50052"/>
    </source>
</evidence>
<evidence type="ECO:0008006" key="11">
    <source>
        <dbReference type="Google" id="ProtNLM"/>
    </source>
</evidence>
<evidence type="ECO:0000313" key="9">
    <source>
        <dbReference type="EnsemblMetazoa" id="HelroP186050"/>
    </source>
</evidence>
<dbReference type="SMART" id="SM00326">
    <property type="entry name" value="SH3"/>
    <property type="match status" value="1"/>
</dbReference>
<dbReference type="InterPro" id="IPR050716">
    <property type="entry name" value="MAGUK"/>
</dbReference>
<dbReference type="CDD" id="cd10832">
    <property type="entry name" value="PDZ_MPP6-MPP2-like"/>
    <property type="match status" value="1"/>
</dbReference>
<dbReference type="GeneID" id="20210413"/>
<dbReference type="InterPro" id="IPR001452">
    <property type="entry name" value="SH3_domain"/>
</dbReference>
<reference evidence="10" key="1">
    <citation type="submission" date="2012-12" db="EMBL/GenBank/DDBJ databases">
        <authorList>
            <person name="Hellsten U."/>
            <person name="Grimwood J."/>
            <person name="Chapman J.A."/>
            <person name="Shapiro H."/>
            <person name="Aerts A."/>
            <person name="Otillar R.P."/>
            <person name="Terry A.Y."/>
            <person name="Boore J.L."/>
            <person name="Simakov O."/>
            <person name="Marletaz F."/>
            <person name="Cho S.-J."/>
            <person name="Edsinger-Gonzales E."/>
            <person name="Havlak P."/>
            <person name="Kuo D.-H."/>
            <person name="Larsson T."/>
            <person name="Lv J."/>
            <person name="Arendt D."/>
            <person name="Savage R."/>
            <person name="Osoegawa K."/>
            <person name="de Jong P."/>
            <person name="Lindberg D.R."/>
            <person name="Seaver E.C."/>
            <person name="Weisblat D.A."/>
            <person name="Putnam N.H."/>
            <person name="Grigoriev I.V."/>
            <person name="Rokhsar D.S."/>
        </authorList>
    </citation>
    <scope>NUCLEOTIDE SEQUENCE</scope>
</reference>
<dbReference type="GO" id="GO:0005911">
    <property type="term" value="C:cell-cell junction"/>
    <property type="evidence" value="ECO:0000318"/>
    <property type="project" value="GO_Central"/>
</dbReference>
<dbReference type="CDD" id="cd11862">
    <property type="entry name" value="SH3_MPP"/>
    <property type="match status" value="1"/>
</dbReference>